<evidence type="ECO:0000256" key="3">
    <source>
        <dbReference type="ARBA" id="ARBA00022679"/>
    </source>
</evidence>
<feature type="transmembrane region" description="Helical" evidence="9">
    <location>
        <begin position="276"/>
        <end position="298"/>
    </location>
</feature>
<dbReference type="GO" id="GO:0016020">
    <property type="term" value="C:membrane"/>
    <property type="evidence" value="ECO:0007669"/>
    <property type="project" value="UniProtKB-SubCell"/>
</dbReference>
<dbReference type="FunCoup" id="A0A200RBY6">
    <property type="interactions" value="1"/>
</dbReference>
<keyword evidence="6 9" id="KW-0472">Membrane</keyword>
<comment type="subcellular location">
    <subcellularLocation>
        <location evidence="1">Membrane</location>
        <topology evidence="1">Multi-pass membrane protein</topology>
    </subcellularLocation>
</comment>
<dbReference type="GO" id="GO:0008374">
    <property type="term" value="F:O-acyltransferase activity"/>
    <property type="evidence" value="ECO:0007669"/>
    <property type="project" value="InterPro"/>
</dbReference>
<evidence type="ECO:0000313" key="11">
    <source>
        <dbReference type="EMBL" id="OVA20221.1"/>
    </source>
</evidence>
<feature type="domain" description="Wax synthase" evidence="10">
    <location>
        <begin position="229"/>
        <end position="315"/>
    </location>
</feature>
<dbReference type="Pfam" id="PF13813">
    <property type="entry name" value="MBOAT_2"/>
    <property type="match status" value="1"/>
</dbReference>
<accession>A0A200RBY6</accession>
<feature type="transmembrane region" description="Helical" evidence="9">
    <location>
        <begin position="340"/>
        <end position="359"/>
    </location>
</feature>
<protein>
    <recommendedName>
        <fullName evidence="10">Wax synthase domain-containing protein</fullName>
    </recommendedName>
</protein>
<dbReference type="OMA" id="HIYLAVE"/>
<evidence type="ECO:0000256" key="1">
    <source>
        <dbReference type="ARBA" id="ARBA00004141"/>
    </source>
</evidence>
<dbReference type="PANTHER" id="PTHR31595:SF70">
    <property type="entry name" value="LONG-CHAIN-ALCOHOL O-FATTY-ACYLTRANSFERASE 3-RELATED"/>
    <property type="match status" value="1"/>
</dbReference>
<dbReference type="PANTHER" id="PTHR31595">
    <property type="entry name" value="LONG-CHAIN-ALCOHOL O-FATTY-ACYLTRANSFERASE 3-RELATED"/>
    <property type="match status" value="1"/>
</dbReference>
<dbReference type="OrthoDB" id="1077582at2759"/>
<evidence type="ECO:0000256" key="9">
    <source>
        <dbReference type="SAM" id="Phobius"/>
    </source>
</evidence>
<dbReference type="InParanoid" id="A0A200RBY6"/>
<feature type="transmembrane region" description="Helical" evidence="9">
    <location>
        <begin position="32"/>
        <end position="51"/>
    </location>
</feature>
<evidence type="ECO:0000256" key="7">
    <source>
        <dbReference type="ARBA" id="ARBA00023315"/>
    </source>
</evidence>
<dbReference type="InterPro" id="IPR017088">
    <property type="entry name" value="Wax_synthase_Magnoliopsida"/>
</dbReference>
<dbReference type="InterPro" id="IPR044851">
    <property type="entry name" value="Wax_synthase"/>
</dbReference>
<feature type="transmembrane region" description="Helical" evidence="9">
    <location>
        <begin position="310"/>
        <end position="328"/>
    </location>
</feature>
<dbReference type="GO" id="GO:0006629">
    <property type="term" value="P:lipid metabolic process"/>
    <property type="evidence" value="ECO:0007669"/>
    <property type="project" value="InterPro"/>
</dbReference>
<dbReference type="PIRSF" id="PIRSF037006">
    <property type="entry name" value="Wax_synthase"/>
    <property type="match status" value="1"/>
</dbReference>
<name>A0A200RBY6_MACCD</name>
<dbReference type="EMBL" id="MVGT01000143">
    <property type="protein sequence ID" value="OVA20221.1"/>
    <property type="molecule type" value="Genomic_DNA"/>
</dbReference>
<gene>
    <name evidence="11" type="ORF">BVC80_157g8</name>
</gene>
<evidence type="ECO:0000259" key="10">
    <source>
        <dbReference type="Pfam" id="PF13813"/>
    </source>
</evidence>
<feature type="region of interest" description="Disordered" evidence="8">
    <location>
        <begin position="116"/>
        <end position="138"/>
    </location>
</feature>
<dbReference type="InterPro" id="IPR032805">
    <property type="entry name" value="Wax_synthase_dom"/>
</dbReference>
<keyword evidence="3" id="KW-0808">Transferase</keyword>
<feature type="transmembrane region" description="Helical" evidence="9">
    <location>
        <begin position="169"/>
        <end position="186"/>
    </location>
</feature>
<feature type="transmembrane region" description="Helical" evidence="9">
    <location>
        <begin position="198"/>
        <end position="220"/>
    </location>
</feature>
<dbReference type="STRING" id="56857.A0A200RBY6"/>
<keyword evidence="7" id="KW-0012">Acyltransferase</keyword>
<evidence type="ECO:0000256" key="6">
    <source>
        <dbReference type="ARBA" id="ARBA00023136"/>
    </source>
</evidence>
<keyword evidence="5 9" id="KW-1133">Transmembrane helix</keyword>
<comment type="caution">
    <text evidence="11">The sequence shown here is derived from an EMBL/GenBank/DDBJ whole genome shotgun (WGS) entry which is preliminary data.</text>
</comment>
<comment type="similarity">
    <text evidence="2">Belongs to the wax synthase family.</text>
</comment>
<evidence type="ECO:0000256" key="2">
    <source>
        <dbReference type="ARBA" id="ARBA00007282"/>
    </source>
</evidence>
<feature type="transmembrane region" description="Helical" evidence="9">
    <location>
        <begin position="7"/>
        <end position="26"/>
    </location>
</feature>
<evidence type="ECO:0000256" key="4">
    <source>
        <dbReference type="ARBA" id="ARBA00022692"/>
    </source>
</evidence>
<dbReference type="AlphaFoldDB" id="A0A200RBY6"/>
<sequence length="388" mass="44654">MEDEIQNFIKVWIFVIASLIYCYFIVSKIPKGFLRLLALLPVFYIFTILPLNLYSFHLGAPTAFYLTWLGNSKLLLFSFNHGPLSSSSSSLSRSDPPKSLLFFISLACLPIKIKQNRSPKSSQNHTKPQKNKILQNPSSQNIKIKQNPSLKSSQNLGKPRNINFFKNRFFVLALKALLLALVIRIYDYREHLNPNIILALYCCHLYLGAEITLAVSGALARALLGQDLEPQFDEPYLSASLQEFWGRRWNLMVTSILRSTVYDPVRRISTPVLGKTWARLSGVFLTFVVSGLMHELLYYYMSRVDPTWEVTWFFVLHGICMILEVLVKKILTDRCQLQPWVSRPLTIGFVAVTGFWLFFPQLLRNGVDRKAISEYGLLVEFVRNKMRL</sequence>
<organism evidence="11 12">
    <name type="scientific">Macleaya cordata</name>
    <name type="common">Five-seeded plume-poppy</name>
    <name type="synonym">Bocconia cordata</name>
    <dbReference type="NCBI Taxonomy" id="56857"/>
    <lineage>
        <taxon>Eukaryota</taxon>
        <taxon>Viridiplantae</taxon>
        <taxon>Streptophyta</taxon>
        <taxon>Embryophyta</taxon>
        <taxon>Tracheophyta</taxon>
        <taxon>Spermatophyta</taxon>
        <taxon>Magnoliopsida</taxon>
        <taxon>Ranunculales</taxon>
        <taxon>Papaveraceae</taxon>
        <taxon>Papaveroideae</taxon>
        <taxon>Macleaya</taxon>
    </lineage>
</organism>
<evidence type="ECO:0000256" key="8">
    <source>
        <dbReference type="SAM" id="MobiDB-lite"/>
    </source>
</evidence>
<evidence type="ECO:0000313" key="12">
    <source>
        <dbReference type="Proteomes" id="UP000195402"/>
    </source>
</evidence>
<reference evidence="11 12" key="1">
    <citation type="journal article" date="2017" name="Mol. Plant">
        <title>The Genome of Medicinal Plant Macleaya cordata Provides New Insights into Benzylisoquinoline Alkaloids Metabolism.</title>
        <authorList>
            <person name="Liu X."/>
            <person name="Liu Y."/>
            <person name="Huang P."/>
            <person name="Ma Y."/>
            <person name="Qing Z."/>
            <person name="Tang Q."/>
            <person name="Cao H."/>
            <person name="Cheng P."/>
            <person name="Zheng Y."/>
            <person name="Yuan Z."/>
            <person name="Zhou Y."/>
            <person name="Liu J."/>
            <person name="Tang Z."/>
            <person name="Zhuo Y."/>
            <person name="Zhang Y."/>
            <person name="Yu L."/>
            <person name="Huang J."/>
            <person name="Yang P."/>
            <person name="Peng Q."/>
            <person name="Zhang J."/>
            <person name="Jiang W."/>
            <person name="Zhang Z."/>
            <person name="Lin K."/>
            <person name="Ro D.K."/>
            <person name="Chen X."/>
            <person name="Xiong X."/>
            <person name="Shang Y."/>
            <person name="Huang S."/>
            <person name="Zeng J."/>
        </authorList>
    </citation>
    <scope>NUCLEOTIDE SEQUENCE [LARGE SCALE GENOMIC DNA]</scope>
    <source>
        <strain evidence="12">cv. BLH2017</strain>
        <tissue evidence="11">Root</tissue>
    </source>
</reference>
<keyword evidence="12" id="KW-1185">Reference proteome</keyword>
<keyword evidence="4 9" id="KW-0812">Transmembrane</keyword>
<dbReference type="Proteomes" id="UP000195402">
    <property type="component" value="Unassembled WGS sequence"/>
</dbReference>
<proteinExistence type="inferred from homology"/>
<evidence type="ECO:0000256" key="5">
    <source>
        <dbReference type="ARBA" id="ARBA00022989"/>
    </source>
</evidence>